<reference evidence="1 4" key="2">
    <citation type="submission" date="2018-11" db="EMBL/GenBank/DDBJ databases">
        <title>Proposal to divide the Flavobacteriaceae and reorganize its genera based on Amino Acid Identity values calculated from whole genome sequences.</title>
        <authorList>
            <person name="Nicholson A.C."/>
            <person name="Gulvik C.A."/>
            <person name="Whitney A.M."/>
            <person name="Humrighouse B.W."/>
            <person name="Bell M."/>
            <person name="Holmes B."/>
            <person name="Steigerwalt A."/>
            <person name="Villarma A."/>
            <person name="Sheth M."/>
            <person name="Batra D."/>
            <person name="Pryor J."/>
            <person name="Bernardet J.-F."/>
            <person name="Hugo C."/>
            <person name="Kampfer P."/>
            <person name="Newman J."/>
            <person name="Mcquiston J.R."/>
        </authorList>
    </citation>
    <scope>NUCLEOTIDE SEQUENCE [LARGE SCALE GENOMIC DNA]</scope>
    <source>
        <strain evidence="1 4">G0211</strain>
    </source>
</reference>
<dbReference type="EMBL" id="CP033928">
    <property type="protein sequence ID" value="AZA62465.1"/>
    <property type="molecule type" value="Genomic_DNA"/>
</dbReference>
<evidence type="ECO:0000313" key="4">
    <source>
        <dbReference type="Proteomes" id="UP000269076"/>
    </source>
</evidence>
<dbReference type="EMBL" id="UFVR01000004">
    <property type="protein sequence ID" value="SUX47998.1"/>
    <property type="molecule type" value="Genomic_DNA"/>
</dbReference>
<dbReference type="Proteomes" id="UP000269076">
    <property type="component" value="Chromosome"/>
</dbReference>
<dbReference type="Proteomes" id="UP000254282">
    <property type="component" value="Unassembled WGS sequence"/>
</dbReference>
<evidence type="ECO:0000313" key="1">
    <source>
        <dbReference type="EMBL" id="AZA62465.1"/>
    </source>
</evidence>
<protein>
    <submittedName>
        <fullName evidence="2">Uncharacterized protein</fullName>
    </submittedName>
</protein>
<evidence type="ECO:0000313" key="2">
    <source>
        <dbReference type="EMBL" id="SUX47998.1"/>
    </source>
</evidence>
<sequence>MDTSIEILKKKIENFTPELAEAFIRIVDNLDATVKSHASQFQLDEVSSRIQFHTENPATKLDFFENISELEKICA</sequence>
<dbReference type="STRING" id="254.SAMN05421682_10736"/>
<accession>A0A381FNL5</accession>
<gene>
    <name evidence="1" type="ORF">EG340_16165</name>
    <name evidence="2" type="ORF">NCTC13532_03600</name>
</gene>
<evidence type="ECO:0000313" key="3">
    <source>
        <dbReference type="Proteomes" id="UP000254282"/>
    </source>
</evidence>
<name>A0A381FNL5_9FLAO</name>
<reference evidence="2 3" key="1">
    <citation type="submission" date="2018-06" db="EMBL/GenBank/DDBJ databases">
        <authorList>
            <consortium name="Pathogen Informatics"/>
            <person name="Doyle S."/>
        </authorList>
    </citation>
    <scope>NUCLEOTIDE SEQUENCE [LARGE SCALE GENOMIC DNA]</scope>
    <source>
        <strain evidence="2 3">NCTC13532</strain>
    </source>
</reference>
<dbReference type="RefSeq" id="WP_115621240.1">
    <property type="nucleotide sequence ID" value="NZ_CP033928.1"/>
</dbReference>
<organism evidence="2 3">
    <name type="scientific">Chryseobacterium indoltheticum</name>
    <dbReference type="NCBI Taxonomy" id="254"/>
    <lineage>
        <taxon>Bacteria</taxon>
        <taxon>Pseudomonadati</taxon>
        <taxon>Bacteroidota</taxon>
        <taxon>Flavobacteriia</taxon>
        <taxon>Flavobacteriales</taxon>
        <taxon>Weeksellaceae</taxon>
        <taxon>Chryseobacterium group</taxon>
        <taxon>Chryseobacterium</taxon>
    </lineage>
</organism>
<proteinExistence type="predicted"/>
<dbReference type="AlphaFoldDB" id="A0A381FNL5"/>